<comment type="function">
    <text evidence="8 9">Removes the N-terminal methionine from nascent proteins. The N-terminal methionine is often cleaved when the second residue in the primary sequence is small and uncharged (Met-Ala-, Cys, Gly, Pro, Ser, Thr, or Val).</text>
</comment>
<feature type="binding site" evidence="8">
    <location>
        <position position="97"/>
    </location>
    <ligand>
        <name>a divalent metal cation</name>
        <dbReference type="ChEBI" id="CHEBI:60240"/>
        <label>2</label>
        <note>catalytic</note>
    </ligand>
</feature>
<dbReference type="GeneID" id="9743029"/>
<dbReference type="InterPro" id="IPR050247">
    <property type="entry name" value="Met_Aminopeptidase_Type2"/>
</dbReference>
<dbReference type="Pfam" id="PF00557">
    <property type="entry name" value="Peptidase_M24"/>
    <property type="match status" value="1"/>
</dbReference>
<dbReference type="GO" id="GO:0004239">
    <property type="term" value="F:initiator methionyl aminopeptidase activity"/>
    <property type="evidence" value="ECO:0007669"/>
    <property type="project" value="UniProtKB-UniRule"/>
</dbReference>
<comment type="subunit">
    <text evidence="8">Monomer.</text>
</comment>
<dbReference type="InterPro" id="IPR018349">
    <property type="entry name" value="Pept_M24A_MAP2_BS"/>
</dbReference>
<dbReference type="Proteomes" id="UP000006565">
    <property type="component" value="Chromosome"/>
</dbReference>
<dbReference type="InterPro" id="IPR002468">
    <property type="entry name" value="Pept_M24A_MAP2"/>
</dbReference>
<dbReference type="AlphaFoldDB" id="E1RHP5"/>
<evidence type="ECO:0000313" key="12">
    <source>
        <dbReference type="Proteomes" id="UP000006565"/>
    </source>
</evidence>
<evidence type="ECO:0000256" key="5">
    <source>
        <dbReference type="ARBA" id="ARBA00022670"/>
    </source>
</evidence>
<dbReference type="Gene3D" id="1.10.10.10">
    <property type="entry name" value="Winged helix-like DNA-binding domain superfamily/Winged helix DNA-binding domain"/>
    <property type="match status" value="1"/>
</dbReference>
<dbReference type="GO" id="GO:0070006">
    <property type="term" value="F:metalloaminopeptidase activity"/>
    <property type="evidence" value="ECO:0007669"/>
    <property type="project" value="UniProtKB-UniRule"/>
</dbReference>
<evidence type="ECO:0000256" key="2">
    <source>
        <dbReference type="ARBA" id="ARBA00001936"/>
    </source>
</evidence>
<dbReference type="InterPro" id="IPR000994">
    <property type="entry name" value="Pept_M24"/>
</dbReference>
<dbReference type="STRING" id="679926.Mpet_0580"/>
<feature type="binding site" evidence="8">
    <location>
        <position position="156"/>
    </location>
    <ligand>
        <name>a divalent metal cation</name>
        <dbReference type="ChEBI" id="CHEBI:60240"/>
        <label>2</label>
        <note>catalytic</note>
    </ligand>
</feature>
<dbReference type="PANTHER" id="PTHR45777:SF2">
    <property type="entry name" value="METHIONINE AMINOPEPTIDASE 2"/>
    <property type="match status" value="1"/>
</dbReference>
<keyword evidence="6 8" id="KW-0479">Metal-binding</keyword>
<sequence length="292" mass="31261">MIDDEILNKYLEAGKIAKECREFAAGKVKAGAKILDVVVESEQKILSMGAGIAFPLNISLNEAAAHDTASPGDERVFKAGDVVKVDLGVHIDGYIADTAVTVDLGKNDLLVEASKAALHAAIDMVRPGVRTGQIGAAVQAEIESRGYRPVANLTGHGLGQYLLHGIPTIPNVGMQGGTELEEGMVFAIEPFASTGSGIVSDASRTEIYSQISSRQIRLPSARKLMKIVAERNSLPFSRHWYYEEKSDLAIAQLVKQNILRGYPVLHDVPGSLVSQAEHTMIVTDDGCIVTTV</sequence>
<evidence type="ECO:0000256" key="8">
    <source>
        <dbReference type="HAMAP-Rule" id="MF_01975"/>
    </source>
</evidence>
<gene>
    <name evidence="8" type="primary">map</name>
    <name evidence="11" type="ordered locus">Mpet_0580</name>
</gene>
<keyword evidence="7 8" id="KW-0378">Hydrolase</keyword>
<feature type="binding site" evidence="8">
    <location>
        <position position="277"/>
    </location>
    <ligand>
        <name>a divalent metal cation</name>
        <dbReference type="ChEBI" id="CHEBI:60240"/>
        <label>2</label>
        <note>catalytic</note>
    </ligand>
</feature>
<dbReference type="Gene3D" id="3.90.230.10">
    <property type="entry name" value="Creatinase/methionine aminopeptidase superfamily"/>
    <property type="match status" value="1"/>
</dbReference>
<evidence type="ECO:0000259" key="10">
    <source>
        <dbReference type="Pfam" id="PF00557"/>
    </source>
</evidence>
<feature type="binding site" evidence="8">
    <location>
        <position position="86"/>
    </location>
    <ligand>
        <name>a divalent metal cation</name>
        <dbReference type="ChEBI" id="CHEBI:60240"/>
        <label>1</label>
    </ligand>
</feature>
<evidence type="ECO:0000256" key="3">
    <source>
        <dbReference type="ARBA" id="ARBA00001954"/>
    </source>
</evidence>
<keyword evidence="5 8" id="KW-0645">Protease</keyword>
<feature type="binding site" evidence="8">
    <location>
        <position position="97"/>
    </location>
    <ligand>
        <name>a divalent metal cation</name>
        <dbReference type="ChEBI" id="CHEBI:60240"/>
        <label>1</label>
    </ligand>
</feature>
<protein>
    <recommendedName>
        <fullName evidence="8 9">Methionine aminopeptidase</fullName>
        <shortName evidence="8">MAP</shortName>
        <shortName evidence="8">MetAP</shortName>
        <ecNumber evidence="8 9">3.4.11.18</ecNumber>
    </recommendedName>
    <alternativeName>
        <fullName evidence="8">Peptidase M</fullName>
    </alternativeName>
</protein>
<evidence type="ECO:0000313" key="11">
    <source>
        <dbReference type="EMBL" id="ADN35354.1"/>
    </source>
</evidence>
<name>E1RHP5_METP4</name>
<feature type="binding site" evidence="8">
    <location>
        <position position="66"/>
    </location>
    <ligand>
        <name>substrate</name>
    </ligand>
</feature>
<dbReference type="InterPro" id="IPR001714">
    <property type="entry name" value="Pept_M24_MAP"/>
</dbReference>
<dbReference type="EC" id="3.4.11.18" evidence="8 9"/>
<keyword evidence="12" id="KW-1185">Reference proteome</keyword>
<dbReference type="RefSeq" id="WP_013328532.1">
    <property type="nucleotide sequence ID" value="NC_014507.1"/>
</dbReference>
<feature type="binding site" evidence="8">
    <location>
        <position position="277"/>
    </location>
    <ligand>
        <name>a divalent metal cation</name>
        <dbReference type="ChEBI" id="CHEBI:60240"/>
        <label>1</label>
    </ligand>
</feature>
<dbReference type="SUPFAM" id="SSF55920">
    <property type="entry name" value="Creatinase/aminopeptidase"/>
    <property type="match status" value="1"/>
</dbReference>
<dbReference type="GO" id="GO:0046872">
    <property type="term" value="F:metal ion binding"/>
    <property type="evidence" value="ECO:0007669"/>
    <property type="project" value="UniProtKB-UniRule"/>
</dbReference>
<dbReference type="PRINTS" id="PR00599">
    <property type="entry name" value="MAPEPTIDASE"/>
</dbReference>
<dbReference type="EMBL" id="CP002117">
    <property type="protein sequence ID" value="ADN35354.1"/>
    <property type="molecule type" value="Genomic_DNA"/>
</dbReference>
<dbReference type="InterPro" id="IPR028595">
    <property type="entry name" value="MetAP_archaeal"/>
</dbReference>
<comment type="similarity">
    <text evidence="8">Belongs to the peptidase M24A family. Methionine aminopeptidase archaeal type 2 subfamily.</text>
</comment>
<comment type="cofactor">
    <cofactor evidence="2">
        <name>Mn(2+)</name>
        <dbReference type="ChEBI" id="CHEBI:29035"/>
    </cofactor>
</comment>
<evidence type="ECO:0000256" key="4">
    <source>
        <dbReference type="ARBA" id="ARBA00022438"/>
    </source>
</evidence>
<evidence type="ECO:0000256" key="9">
    <source>
        <dbReference type="RuleBase" id="RU003653"/>
    </source>
</evidence>
<reference evidence="11 12" key="1">
    <citation type="journal article" date="2010" name="Stand. Genomic Sci.">
        <title>Complete genome sequence of Methanoplanus petrolearius type strain (SEBR 4847).</title>
        <authorList>
            <person name="Brambilla E."/>
            <person name="Djao O.D."/>
            <person name="Daligault H."/>
            <person name="Lapidus A."/>
            <person name="Lucas S."/>
            <person name="Hammon N."/>
            <person name="Nolan M."/>
            <person name="Tice H."/>
            <person name="Cheng J.F."/>
            <person name="Han C."/>
            <person name="Tapia R."/>
            <person name="Goodwin L."/>
            <person name="Pitluck S."/>
            <person name="Liolios K."/>
            <person name="Ivanova N."/>
            <person name="Mavromatis K."/>
            <person name="Mikhailova N."/>
            <person name="Pati A."/>
            <person name="Chen A."/>
            <person name="Palaniappan K."/>
            <person name="Land M."/>
            <person name="Hauser L."/>
            <person name="Chang Y.J."/>
            <person name="Jeffries C.D."/>
            <person name="Rohde M."/>
            <person name="Spring S."/>
            <person name="Sikorski J."/>
            <person name="Goker M."/>
            <person name="Woyke T."/>
            <person name="Bristow J."/>
            <person name="Eisen J.A."/>
            <person name="Markowitz V."/>
            <person name="Hugenholtz P."/>
            <person name="Kyrpides N.C."/>
            <person name="Klenk H.P."/>
        </authorList>
    </citation>
    <scope>NUCLEOTIDE SEQUENCE [LARGE SCALE GENOMIC DNA]</scope>
    <source>
        <strain evidence="12">DSM 11571 / OCM 486 / SEBR 4847</strain>
    </source>
</reference>
<dbReference type="eggNOG" id="arCOG01001">
    <property type="taxonomic scope" value="Archaea"/>
</dbReference>
<dbReference type="KEGG" id="mpi:Mpet_0580"/>
<feature type="binding site" evidence="8">
    <location>
        <position position="189"/>
    </location>
    <ligand>
        <name>a divalent metal cation</name>
        <dbReference type="ChEBI" id="CHEBI:60240"/>
        <label>2</label>
        <note>catalytic</note>
    </ligand>
</feature>
<feature type="domain" description="Peptidase M24" evidence="10">
    <location>
        <begin position="10"/>
        <end position="197"/>
    </location>
</feature>
<dbReference type="SUPFAM" id="SSF46785">
    <property type="entry name" value="Winged helix' DNA-binding domain"/>
    <property type="match status" value="1"/>
</dbReference>
<comment type="catalytic activity">
    <reaction evidence="1 8 9">
        <text>Release of N-terminal amino acids, preferentially methionine, from peptides and arylamides.</text>
        <dbReference type="EC" id="3.4.11.18"/>
    </reaction>
</comment>
<dbReference type="PROSITE" id="PS01202">
    <property type="entry name" value="MAP_2"/>
    <property type="match status" value="1"/>
</dbReference>
<dbReference type="GO" id="GO:0005737">
    <property type="term" value="C:cytoplasm"/>
    <property type="evidence" value="ECO:0007669"/>
    <property type="project" value="TreeGrafter"/>
</dbReference>
<dbReference type="PANTHER" id="PTHR45777">
    <property type="entry name" value="METHIONINE AMINOPEPTIDASE 2"/>
    <property type="match status" value="1"/>
</dbReference>
<accession>E1RHP5</accession>
<evidence type="ECO:0000256" key="7">
    <source>
        <dbReference type="ARBA" id="ARBA00022801"/>
    </source>
</evidence>
<evidence type="ECO:0000256" key="6">
    <source>
        <dbReference type="ARBA" id="ARBA00022723"/>
    </source>
</evidence>
<dbReference type="OrthoDB" id="372008at2157"/>
<dbReference type="NCBIfam" id="TIGR00501">
    <property type="entry name" value="met_pdase_II"/>
    <property type="match status" value="1"/>
</dbReference>
<keyword evidence="4 8" id="KW-0031">Aminopeptidase</keyword>
<dbReference type="InterPro" id="IPR036390">
    <property type="entry name" value="WH_DNA-bd_sf"/>
</dbReference>
<dbReference type="HOGENOM" id="CLU_015857_7_0_2"/>
<evidence type="ECO:0000256" key="1">
    <source>
        <dbReference type="ARBA" id="ARBA00000294"/>
    </source>
</evidence>
<dbReference type="GO" id="GO:0006508">
    <property type="term" value="P:proteolysis"/>
    <property type="evidence" value="ECO:0007669"/>
    <property type="project" value="UniProtKB-KW"/>
</dbReference>
<proteinExistence type="inferred from homology"/>
<comment type="cofactor">
    <cofactor evidence="8">
        <name>Co(2+)</name>
        <dbReference type="ChEBI" id="CHEBI:48828"/>
    </cofactor>
    <cofactor evidence="8">
        <name>Zn(2+)</name>
        <dbReference type="ChEBI" id="CHEBI:29105"/>
    </cofactor>
    <cofactor evidence="8">
        <name>Mn(2+)</name>
        <dbReference type="ChEBI" id="CHEBI:29035"/>
    </cofactor>
    <cofactor evidence="8">
        <name>Fe(2+)</name>
        <dbReference type="ChEBI" id="CHEBI:29033"/>
    </cofactor>
    <text evidence="8">Binds 2 divalent metal cations per subunit. Has a high-affinity and a low affinity metal-binding site. The true nature of the physiological cofactor is under debate. The enzyme is active with cobalt, zinc, manganese or divalent iron ions. Most likely, methionine aminopeptidases function as mononuclear Fe(2+)-metalloproteases under physiological conditions, and the catalytically relevant metal-binding site has been assigned to the histidine-containing high-affinity site.</text>
</comment>
<dbReference type="InterPro" id="IPR036388">
    <property type="entry name" value="WH-like_DNA-bd_sf"/>
</dbReference>
<feature type="binding site" evidence="8">
    <location>
        <position position="164"/>
    </location>
    <ligand>
        <name>substrate</name>
    </ligand>
</feature>
<comment type="cofactor">
    <cofactor evidence="3">
        <name>Fe(2+)</name>
        <dbReference type="ChEBI" id="CHEBI:29033"/>
    </cofactor>
</comment>
<organism evidence="11 12">
    <name type="scientific">Methanolacinia petrolearia (strain DSM 11571 / OCM 486 / SEBR 4847)</name>
    <name type="common">Methanoplanus petrolearius</name>
    <dbReference type="NCBI Taxonomy" id="679926"/>
    <lineage>
        <taxon>Archaea</taxon>
        <taxon>Methanobacteriati</taxon>
        <taxon>Methanobacteriota</taxon>
        <taxon>Stenosarchaea group</taxon>
        <taxon>Methanomicrobia</taxon>
        <taxon>Methanomicrobiales</taxon>
        <taxon>Methanomicrobiaceae</taxon>
        <taxon>Methanolacinia</taxon>
    </lineage>
</organism>
<dbReference type="CDD" id="cd01088">
    <property type="entry name" value="MetAP2"/>
    <property type="match status" value="1"/>
</dbReference>
<dbReference type="HAMAP" id="MF_01975">
    <property type="entry name" value="MetAP_2_arc"/>
    <property type="match status" value="1"/>
</dbReference>
<dbReference type="InterPro" id="IPR036005">
    <property type="entry name" value="Creatinase/aminopeptidase-like"/>
</dbReference>